<evidence type="ECO:0000313" key="2">
    <source>
        <dbReference type="EMBL" id="KAH7305934.1"/>
    </source>
</evidence>
<evidence type="ECO:0000256" key="1">
    <source>
        <dbReference type="SAM" id="SignalP"/>
    </source>
</evidence>
<dbReference type="EMBL" id="JAGPNK010000017">
    <property type="protein sequence ID" value="KAH7305934.1"/>
    <property type="molecule type" value="Genomic_DNA"/>
</dbReference>
<dbReference type="AlphaFoldDB" id="A0A8K0SGU1"/>
<evidence type="ECO:0008006" key="4">
    <source>
        <dbReference type="Google" id="ProtNLM"/>
    </source>
</evidence>
<feature type="signal peptide" evidence="1">
    <location>
        <begin position="1"/>
        <end position="19"/>
    </location>
</feature>
<feature type="chain" id="PRO_5035447527" description="Small secreted protein" evidence="1">
    <location>
        <begin position="20"/>
        <end position="148"/>
    </location>
</feature>
<reference evidence="2" key="1">
    <citation type="journal article" date="2021" name="Nat. Commun.">
        <title>Genetic determinants of endophytism in the Arabidopsis root mycobiome.</title>
        <authorList>
            <person name="Mesny F."/>
            <person name="Miyauchi S."/>
            <person name="Thiergart T."/>
            <person name="Pickel B."/>
            <person name="Atanasova L."/>
            <person name="Karlsson M."/>
            <person name="Huettel B."/>
            <person name="Barry K.W."/>
            <person name="Haridas S."/>
            <person name="Chen C."/>
            <person name="Bauer D."/>
            <person name="Andreopoulos W."/>
            <person name="Pangilinan J."/>
            <person name="LaButti K."/>
            <person name="Riley R."/>
            <person name="Lipzen A."/>
            <person name="Clum A."/>
            <person name="Drula E."/>
            <person name="Henrissat B."/>
            <person name="Kohler A."/>
            <person name="Grigoriev I.V."/>
            <person name="Martin F.M."/>
            <person name="Hacquard S."/>
        </authorList>
    </citation>
    <scope>NUCLEOTIDE SEQUENCE</scope>
    <source>
        <strain evidence="2">MPI-CAGE-CH-0235</strain>
    </source>
</reference>
<keyword evidence="3" id="KW-1185">Reference proteome</keyword>
<gene>
    <name evidence="2" type="ORF">B0I35DRAFT_483682</name>
</gene>
<organism evidence="2 3">
    <name type="scientific">Stachybotrys elegans</name>
    <dbReference type="NCBI Taxonomy" id="80388"/>
    <lineage>
        <taxon>Eukaryota</taxon>
        <taxon>Fungi</taxon>
        <taxon>Dikarya</taxon>
        <taxon>Ascomycota</taxon>
        <taxon>Pezizomycotina</taxon>
        <taxon>Sordariomycetes</taxon>
        <taxon>Hypocreomycetidae</taxon>
        <taxon>Hypocreales</taxon>
        <taxon>Stachybotryaceae</taxon>
        <taxon>Stachybotrys</taxon>
    </lineage>
</organism>
<proteinExistence type="predicted"/>
<accession>A0A8K0SGU1</accession>
<dbReference type="Proteomes" id="UP000813444">
    <property type="component" value="Unassembled WGS sequence"/>
</dbReference>
<dbReference type="OrthoDB" id="5352317at2759"/>
<comment type="caution">
    <text evidence="2">The sequence shown here is derived from an EMBL/GenBank/DDBJ whole genome shotgun (WGS) entry which is preliminary data.</text>
</comment>
<keyword evidence="1" id="KW-0732">Signal</keyword>
<name>A0A8K0SGU1_9HYPO</name>
<sequence length="148" mass="15707">MQFSTALFAAVLAATNAVAAPAPVNVDVSMMAAAPQWIIQDMKRDCNKADTECTWNFKVNTQLATATTCKYVVKGTKASQTRAAAAGTCGPYTITSGWSDQFGANNGFTTLSVVDQKKRLIVWPSYTDSEVKGGKVVSPNKSYAPASI</sequence>
<evidence type="ECO:0000313" key="3">
    <source>
        <dbReference type="Proteomes" id="UP000813444"/>
    </source>
</evidence>
<protein>
    <recommendedName>
        <fullName evidence="4">Small secreted protein</fullName>
    </recommendedName>
</protein>